<keyword evidence="2" id="KW-1185">Reference proteome</keyword>
<reference evidence="1" key="1">
    <citation type="journal article" date="2023" name="Mol. Phylogenet. Evol.">
        <title>Genome-scale phylogeny and comparative genomics of the fungal order Sordariales.</title>
        <authorList>
            <person name="Hensen N."/>
            <person name="Bonometti L."/>
            <person name="Westerberg I."/>
            <person name="Brannstrom I.O."/>
            <person name="Guillou S."/>
            <person name="Cros-Aarteil S."/>
            <person name="Calhoun S."/>
            <person name="Haridas S."/>
            <person name="Kuo A."/>
            <person name="Mondo S."/>
            <person name="Pangilinan J."/>
            <person name="Riley R."/>
            <person name="LaButti K."/>
            <person name="Andreopoulos B."/>
            <person name="Lipzen A."/>
            <person name="Chen C."/>
            <person name="Yan M."/>
            <person name="Daum C."/>
            <person name="Ng V."/>
            <person name="Clum A."/>
            <person name="Steindorff A."/>
            <person name="Ohm R.A."/>
            <person name="Martin F."/>
            <person name="Silar P."/>
            <person name="Natvig D.O."/>
            <person name="Lalanne C."/>
            <person name="Gautier V."/>
            <person name="Ament-Velasquez S.L."/>
            <person name="Kruys A."/>
            <person name="Hutchinson M.I."/>
            <person name="Powell A.J."/>
            <person name="Barry K."/>
            <person name="Miller A.N."/>
            <person name="Grigoriev I.V."/>
            <person name="Debuchy R."/>
            <person name="Gladieux P."/>
            <person name="Hiltunen Thoren M."/>
            <person name="Johannesson H."/>
        </authorList>
    </citation>
    <scope>NUCLEOTIDE SEQUENCE</scope>
    <source>
        <strain evidence="1">CBS 118394</strain>
    </source>
</reference>
<organism evidence="1 2">
    <name type="scientific">Apodospora peruviana</name>
    <dbReference type="NCBI Taxonomy" id="516989"/>
    <lineage>
        <taxon>Eukaryota</taxon>
        <taxon>Fungi</taxon>
        <taxon>Dikarya</taxon>
        <taxon>Ascomycota</taxon>
        <taxon>Pezizomycotina</taxon>
        <taxon>Sordariomycetes</taxon>
        <taxon>Sordariomycetidae</taxon>
        <taxon>Sordariales</taxon>
        <taxon>Lasiosphaeriaceae</taxon>
        <taxon>Apodospora</taxon>
    </lineage>
</organism>
<dbReference type="Proteomes" id="UP001283341">
    <property type="component" value="Unassembled WGS sequence"/>
</dbReference>
<reference evidence="1" key="2">
    <citation type="submission" date="2023-06" db="EMBL/GenBank/DDBJ databases">
        <authorList>
            <consortium name="Lawrence Berkeley National Laboratory"/>
            <person name="Haridas S."/>
            <person name="Hensen N."/>
            <person name="Bonometti L."/>
            <person name="Westerberg I."/>
            <person name="Brannstrom I.O."/>
            <person name="Guillou S."/>
            <person name="Cros-Aarteil S."/>
            <person name="Calhoun S."/>
            <person name="Kuo A."/>
            <person name="Mondo S."/>
            <person name="Pangilinan J."/>
            <person name="Riley R."/>
            <person name="Labutti K."/>
            <person name="Andreopoulos B."/>
            <person name="Lipzen A."/>
            <person name="Chen C."/>
            <person name="Yanf M."/>
            <person name="Daum C."/>
            <person name="Ng V."/>
            <person name="Clum A."/>
            <person name="Steindorff A."/>
            <person name="Ohm R."/>
            <person name="Martin F."/>
            <person name="Silar P."/>
            <person name="Natvig D."/>
            <person name="Lalanne C."/>
            <person name="Gautier V."/>
            <person name="Ament-Velasquez S.L."/>
            <person name="Kruys A."/>
            <person name="Hutchinson M.I."/>
            <person name="Powell A.J."/>
            <person name="Barry K."/>
            <person name="Miller A.N."/>
            <person name="Grigoriev I.V."/>
            <person name="Debuchy R."/>
            <person name="Gladieux P."/>
            <person name="Thoren M.H."/>
            <person name="Johannesson H."/>
        </authorList>
    </citation>
    <scope>NUCLEOTIDE SEQUENCE</scope>
    <source>
        <strain evidence="1">CBS 118394</strain>
    </source>
</reference>
<feature type="non-terminal residue" evidence="1">
    <location>
        <position position="1"/>
    </location>
</feature>
<accession>A0AAE0HW39</accession>
<evidence type="ECO:0000313" key="2">
    <source>
        <dbReference type="Proteomes" id="UP001283341"/>
    </source>
</evidence>
<gene>
    <name evidence="1" type="ORF">B0H66DRAFT_446576</name>
</gene>
<dbReference type="EMBL" id="JAUEDM010000007">
    <property type="protein sequence ID" value="KAK3314003.1"/>
    <property type="molecule type" value="Genomic_DNA"/>
</dbReference>
<proteinExistence type="predicted"/>
<comment type="caution">
    <text evidence="1">The sequence shown here is derived from an EMBL/GenBank/DDBJ whole genome shotgun (WGS) entry which is preliminary data.</text>
</comment>
<dbReference type="AlphaFoldDB" id="A0AAE0HW39"/>
<evidence type="ECO:0000313" key="1">
    <source>
        <dbReference type="EMBL" id="KAK3314003.1"/>
    </source>
</evidence>
<sequence>RVPLMGYFHISTTAQCPLVNPTFYQVGLSLGPDNTSCRTFTSGTGNITYGSISVDYWNPKCLITLFNTFDCSDPGIVSGTGGCWTPEGGIRAYKGTCPY</sequence>
<protein>
    <submittedName>
        <fullName evidence="1">Uncharacterized protein</fullName>
    </submittedName>
</protein>
<feature type="non-terminal residue" evidence="1">
    <location>
        <position position="99"/>
    </location>
</feature>
<name>A0AAE0HW39_9PEZI</name>